<name>A0A645EN21_9ZZZZ</name>
<dbReference type="Gene3D" id="3.30.70.20">
    <property type="match status" value="1"/>
</dbReference>
<sequence length="275" mass="29287">MGRELPEELGTSTGAAAHCAARPIGVCAGCPHRGVFMSINDAIVGAGYKRGEVVVTGDIGCTILGMSPPFLTLWTEVSMGASISLAQGYKYAGVKAPVIATMGDSTFIHGGMPGLANAVWNNVDVTLILMDNGWTGMTGMQVNPGTAMEFQRDPAHQRLDIAKIIPALGVKEFAQADPYDVPALTALLKDMLKRPGVKVILARRECAIQSGRRKVVYGRFHVDPALCTRCKACILKTGCPGLVFDGEKVSIDRKQCNGCGICSTQCRFQAIVRED</sequence>
<feature type="domain" description="4Fe-4S ferredoxin-type" evidence="2">
    <location>
        <begin position="218"/>
        <end position="240"/>
    </location>
</feature>
<dbReference type="InterPro" id="IPR011766">
    <property type="entry name" value="TPP_enzyme_TPP-bd"/>
</dbReference>
<dbReference type="InterPro" id="IPR029061">
    <property type="entry name" value="THDP-binding"/>
</dbReference>
<dbReference type="SUPFAM" id="SSF52518">
    <property type="entry name" value="Thiamin diphosphate-binding fold (THDP-binding)"/>
    <property type="match status" value="1"/>
</dbReference>
<dbReference type="CDD" id="cd02008">
    <property type="entry name" value="TPP_IOR_alpha"/>
    <property type="match status" value="1"/>
</dbReference>
<comment type="caution">
    <text evidence="3">The sequence shown here is derived from an EMBL/GenBank/DDBJ whole genome shotgun (WGS) entry which is preliminary data.</text>
</comment>
<dbReference type="PROSITE" id="PS51379">
    <property type="entry name" value="4FE4S_FER_2"/>
    <property type="match status" value="2"/>
</dbReference>
<dbReference type="PANTHER" id="PTHR43710:SF5">
    <property type="entry name" value="INDOLEPYRUVATE FERREDOXIN OXIDOREDUCTASE ALPHA SUBUNIT"/>
    <property type="match status" value="1"/>
</dbReference>
<dbReference type="SUPFAM" id="SSF54862">
    <property type="entry name" value="4Fe-4S ferredoxins"/>
    <property type="match status" value="1"/>
</dbReference>
<evidence type="ECO:0000313" key="3">
    <source>
        <dbReference type="EMBL" id="MPN02662.1"/>
    </source>
</evidence>
<dbReference type="InterPro" id="IPR045025">
    <property type="entry name" value="HACL1-like"/>
</dbReference>
<dbReference type="Gene3D" id="3.40.50.970">
    <property type="match status" value="1"/>
</dbReference>
<evidence type="ECO:0000259" key="2">
    <source>
        <dbReference type="PROSITE" id="PS51379"/>
    </source>
</evidence>
<dbReference type="GO" id="GO:0046872">
    <property type="term" value="F:metal ion binding"/>
    <property type="evidence" value="ECO:0007669"/>
    <property type="project" value="UniProtKB-KW"/>
</dbReference>
<proteinExistence type="predicted"/>
<gene>
    <name evidence="3" type="ORF">SDC9_149878</name>
</gene>
<dbReference type="Pfam" id="PF02775">
    <property type="entry name" value="TPP_enzyme_C"/>
    <property type="match status" value="1"/>
</dbReference>
<dbReference type="PANTHER" id="PTHR43710">
    <property type="entry name" value="2-HYDROXYACYL-COA LYASE"/>
    <property type="match status" value="1"/>
</dbReference>
<reference evidence="3" key="1">
    <citation type="submission" date="2019-08" db="EMBL/GenBank/DDBJ databases">
        <authorList>
            <person name="Kucharzyk K."/>
            <person name="Murdoch R.W."/>
            <person name="Higgins S."/>
            <person name="Loffler F."/>
        </authorList>
    </citation>
    <scope>NUCLEOTIDE SEQUENCE</scope>
</reference>
<keyword evidence="1" id="KW-0479">Metal-binding</keyword>
<feature type="domain" description="4Fe-4S ferredoxin-type" evidence="2">
    <location>
        <begin position="247"/>
        <end position="275"/>
    </location>
</feature>
<dbReference type="InterPro" id="IPR017896">
    <property type="entry name" value="4Fe4S_Fe-S-bd"/>
</dbReference>
<dbReference type="GO" id="GO:0030976">
    <property type="term" value="F:thiamine pyrophosphate binding"/>
    <property type="evidence" value="ECO:0007669"/>
    <property type="project" value="InterPro"/>
</dbReference>
<dbReference type="GO" id="GO:0003824">
    <property type="term" value="F:catalytic activity"/>
    <property type="evidence" value="ECO:0007669"/>
    <property type="project" value="InterPro"/>
</dbReference>
<dbReference type="EMBL" id="VSSQ01048616">
    <property type="protein sequence ID" value="MPN02662.1"/>
    <property type="molecule type" value="Genomic_DNA"/>
</dbReference>
<protein>
    <recommendedName>
        <fullName evidence="2">4Fe-4S ferredoxin-type domain-containing protein</fullName>
    </recommendedName>
</protein>
<organism evidence="3">
    <name type="scientific">bioreactor metagenome</name>
    <dbReference type="NCBI Taxonomy" id="1076179"/>
    <lineage>
        <taxon>unclassified sequences</taxon>
        <taxon>metagenomes</taxon>
        <taxon>ecological metagenomes</taxon>
    </lineage>
</organism>
<accession>A0A645EN21</accession>
<dbReference type="AlphaFoldDB" id="A0A645EN21"/>
<evidence type="ECO:0000256" key="1">
    <source>
        <dbReference type="ARBA" id="ARBA00022723"/>
    </source>
</evidence>